<dbReference type="PANTHER" id="PTHR35936:SF19">
    <property type="entry name" value="AMINO-ACID-BINDING PROTEIN YXEM-RELATED"/>
    <property type="match status" value="1"/>
</dbReference>
<comment type="caution">
    <text evidence="5">The sequence shown here is derived from an EMBL/GenBank/DDBJ whole genome shotgun (WGS) entry which is preliminary data.</text>
</comment>
<evidence type="ECO:0000313" key="5">
    <source>
        <dbReference type="EMBL" id="TWB11290.1"/>
    </source>
</evidence>
<accession>A0A560EPI4</accession>
<feature type="compositionally biased region" description="Low complexity" evidence="2">
    <location>
        <begin position="302"/>
        <end position="313"/>
    </location>
</feature>
<dbReference type="InterPro" id="IPR001638">
    <property type="entry name" value="Solute-binding_3/MltF_N"/>
</dbReference>
<organism evidence="5 6">
    <name type="scientific">Nitrospirillum amazonense</name>
    <dbReference type="NCBI Taxonomy" id="28077"/>
    <lineage>
        <taxon>Bacteria</taxon>
        <taxon>Pseudomonadati</taxon>
        <taxon>Pseudomonadota</taxon>
        <taxon>Alphaproteobacteria</taxon>
        <taxon>Rhodospirillales</taxon>
        <taxon>Azospirillaceae</taxon>
        <taxon>Nitrospirillum</taxon>
    </lineage>
</organism>
<evidence type="ECO:0000259" key="4">
    <source>
        <dbReference type="SMART" id="SM00062"/>
    </source>
</evidence>
<dbReference type="Proteomes" id="UP000319859">
    <property type="component" value="Unassembled WGS sequence"/>
</dbReference>
<keyword evidence="1 3" id="KW-0732">Signal</keyword>
<dbReference type="Pfam" id="PF00497">
    <property type="entry name" value="SBP_bac_3"/>
    <property type="match status" value="1"/>
</dbReference>
<evidence type="ECO:0000256" key="3">
    <source>
        <dbReference type="SAM" id="SignalP"/>
    </source>
</evidence>
<reference evidence="5 6" key="1">
    <citation type="submission" date="2019-06" db="EMBL/GenBank/DDBJ databases">
        <title>Genomic Encyclopedia of Type Strains, Phase IV (KMG-V): Genome sequencing to study the core and pangenomes of soil and plant-associated prokaryotes.</title>
        <authorList>
            <person name="Whitman W."/>
        </authorList>
    </citation>
    <scope>NUCLEOTIDE SEQUENCE [LARGE SCALE GENOMIC DNA]</scope>
    <source>
        <strain evidence="5 6">BR 11880</strain>
    </source>
</reference>
<dbReference type="Gene3D" id="3.40.190.10">
    <property type="entry name" value="Periplasmic binding protein-like II"/>
    <property type="match status" value="2"/>
</dbReference>
<proteinExistence type="predicted"/>
<sequence length="313" mass="33364">MSKTLRGAVLGLAVLLSQETGHATDVAPQDTPRTVVIGTEGAFPPWNITRPDGTLIGFEPDLLQVLCQRANLRCQLVAQDWDGMIGALQAHKIDVIADALQITPARKAVLAFSLPYAITTGVFVTQKDSPLARMANRGLVLDLDASPTPERQTQALSALREELRGKTLGVAISSTYDAFLDKYLADVITVKSYRTMGERDLDLLSGRIDLTLDDTTYLRPLLAAPDAQDLVLVGPELIGGELGAGEGFGLRQDDTALAERLNAAIRSAVEDGTVRRLSLKWFKADATPTLDARPGDAHPGDAHPGAAAGSPQP</sequence>
<feature type="chain" id="PRO_5021960139" evidence="3">
    <location>
        <begin position="24"/>
        <end position="313"/>
    </location>
</feature>
<evidence type="ECO:0000256" key="1">
    <source>
        <dbReference type="ARBA" id="ARBA00022729"/>
    </source>
</evidence>
<dbReference type="PANTHER" id="PTHR35936">
    <property type="entry name" value="MEMBRANE-BOUND LYTIC MUREIN TRANSGLYCOSYLASE F"/>
    <property type="match status" value="1"/>
</dbReference>
<feature type="domain" description="Solute-binding protein family 3/N-terminal" evidence="4">
    <location>
        <begin position="34"/>
        <end position="285"/>
    </location>
</feature>
<name>A0A560EPI4_9PROT</name>
<feature type="region of interest" description="Disordered" evidence="2">
    <location>
        <begin position="290"/>
        <end position="313"/>
    </location>
</feature>
<dbReference type="RefSeq" id="WP_145754141.1">
    <property type="nucleotide sequence ID" value="NZ_VITN01000031.1"/>
</dbReference>
<gene>
    <name evidence="5" type="ORF">FBZ89_13118</name>
</gene>
<protein>
    <submittedName>
        <fullName evidence="5">Amino acid ABC transporter substrate-binding protein (PAAT family)</fullName>
    </submittedName>
</protein>
<dbReference type="EMBL" id="VITN01000031">
    <property type="protein sequence ID" value="TWB11290.1"/>
    <property type="molecule type" value="Genomic_DNA"/>
</dbReference>
<dbReference type="OrthoDB" id="9807134at2"/>
<evidence type="ECO:0000313" key="6">
    <source>
        <dbReference type="Proteomes" id="UP000319859"/>
    </source>
</evidence>
<feature type="signal peptide" evidence="3">
    <location>
        <begin position="1"/>
        <end position="23"/>
    </location>
</feature>
<dbReference type="AlphaFoldDB" id="A0A560EPI4"/>
<dbReference type="SUPFAM" id="SSF53850">
    <property type="entry name" value="Periplasmic binding protein-like II"/>
    <property type="match status" value="1"/>
</dbReference>
<evidence type="ECO:0000256" key="2">
    <source>
        <dbReference type="SAM" id="MobiDB-lite"/>
    </source>
</evidence>
<dbReference type="SMART" id="SM00062">
    <property type="entry name" value="PBPb"/>
    <property type="match status" value="1"/>
</dbReference>